<dbReference type="InterPro" id="IPR027417">
    <property type="entry name" value="P-loop_NTPase"/>
</dbReference>
<proteinExistence type="predicted"/>
<dbReference type="Gene3D" id="2.30.30.940">
    <property type="match status" value="1"/>
</dbReference>
<protein>
    <submittedName>
        <fullName evidence="4">AAA family ATPase</fullName>
    </submittedName>
</protein>
<evidence type="ECO:0000313" key="5">
    <source>
        <dbReference type="Proteomes" id="UP000656077"/>
    </source>
</evidence>
<name>A0A964RML3_9CLOT</name>
<dbReference type="CDD" id="cd18809">
    <property type="entry name" value="SF1_C_RecD"/>
    <property type="match status" value="1"/>
</dbReference>
<keyword evidence="2" id="KW-0067">ATP-binding</keyword>
<evidence type="ECO:0000256" key="1">
    <source>
        <dbReference type="ARBA" id="ARBA00022741"/>
    </source>
</evidence>
<dbReference type="SUPFAM" id="SSF52540">
    <property type="entry name" value="P-loop containing nucleoside triphosphate hydrolases"/>
    <property type="match status" value="2"/>
</dbReference>
<dbReference type="Pfam" id="PF13604">
    <property type="entry name" value="AAA_30"/>
    <property type="match status" value="1"/>
</dbReference>
<dbReference type="AlphaFoldDB" id="A0A964RML3"/>
<organism evidence="4 5">
    <name type="scientific">Clostridium chromiireducens</name>
    <dbReference type="NCBI Taxonomy" id="225345"/>
    <lineage>
        <taxon>Bacteria</taxon>
        <taxon>Bacillati</taxon>
        <taxon>Bacillota</taxon>
        <taxon>Clostridia</taxon>
        <taxon>Eubacteriales</taxon>
        <taxon>Clostridiaceae</taxon>
        <taxon>Clostridium</taxon>
    </lineage>
</organism>
<dbReference type="GO" id="GO:0003678">
    <property type="term" value="F:DNA helicase activity"/>
    <property type="evidence" value="ECO:0007669"/>
    <property type="project" value="UniProtKB-ARBA"/>
</dbReference>
<evidence type="ECO:0000256" key="2">
    <source>
        <dbReference type="ARBA" id="ARBA00022840"/>
    </source>
</evidence>
<comment type="caution">
    <text evidence="4">The sequence shown here is derived from an EMBL/GenBank/DDBJ whole genome shotgun (WGS) entry which is preliminary data.</text>
</comment>
<dbReference type="CDD" id="cd17933">
    <property type="entry name" value="DEXSc_RecD-like"/>
    <property type="match status" value="1"/>
</dbReference>
<dbReference type="InterPro" id="IPR050534">
    <property type="entry name" value="Coronavir_polyprotein_1ab"/>
</dbReference>
<sequence length="576" mass="66245">MNEKDIKKELKYKYDIKKEELINRIYKDFRGDFINIIEKNIYLLGKYTIMDINLVRKLIEKYGDNKENDIILFTIIFTLNFEKEQGNVFTYRKELQKRVNKEANTNISEQQLDDNLKFLEKENLIKVEKLNTIYIKSLYDSEVELSNRIRELIKDNNGIFKDKEIDEFLEGYKKLDISKQKDAIKICLRHKISILTGMAGTGKTVTLKVIVEGIKKFMPDAIIKLTSLSGKAVRRAVEVVGIEGQTMHSLLKIKENEDIINRKVTKIDADVLIIDESSMIDIELFNLLFKSINENCIVIMAGDYRQLPAIGSGSVFKDLIESMVLPVAELNEIIRQGSDNIIIENSHMIVSGIGFSEEKGTGLRIKPGEFEFIQCNVKEIKNETINVINMNLNKGEDFYNIQVIAPQRKGENGIDEINYNIATNFNNSIGRERNKFYVMDSVVQMTNDYTKAIYNGEIGIVTRIESDNFMGIDKMNVKFDDREVEYIREEVGDLELSFCLTVHKMQGSESKIVIFVVDKSCKNLSRELLYTAITRATDKIVIIGDKDAFNNGLEKSSTKRNSMLVERIQDSMKTKE</sequence>
<dbReference type="Pfam" id="PF13538">
    <property type="entry name" value="UvrD_C_2"/>
    <property type="match status" value="1"/>
</dbReference>
<dbReference type="Gene3D" id="3.40.50.300">
    <property type="entry name" value="P-loop containing nucleotide triphosphate hydrolases"/>
    <property type="match status" value="2"/>
</dbReference>
<evidence type="ECO:0000313" key="4">
    <source>
        <dbReference type="EMBL" id="MVX64398.1"/>
    </source>
</evidence>
<evidence type="ECO:0000259" key="3">
    <source>
        <dbReference type="Pfam" id="PF13538"/>
    </source>
</evidence>
<keyword evidence="1" id="KW-0547">Nucleotide-binding</keyword>
<dbReference type="GO" id="GO:0005524">
    <property type="term" value="F:ATP binding"/>
    <property type="evidence" value="ECO:0007669"/>
    <property type="project" value="UniProtKB-KW"/>
</dbReference>
<feature type="domain" description="UvrD-like helicase C-terminal" evidence="3">
    <location>
        <begin position="497"/>
        <end position="543"/>
    </location>
</feature>
<dbReference type="RefSeq" id="WP_160359350.1">
    <property type="nucleotide sequence ID" value="NZ_WSRQ01000016.1"/>
</dbReference>
<dbReference type="Proteomes" id="UP000656077">
    <property type="component" value="Unassembled WGS sequence"/>
</dbReference>
<dbReference type="PANTHER" id="PTHR43788">
    <property type="entry name" value="DNA2/NAM7 HELICASE FAMILY MEMBER"/>
    <property type="match status" value="1"/>
</dbReference>
<accession>A0A964RML3</accession>
<gene>
    <name evidence="4" type="ORF">GKZ28_11920</name>
</gene>
<dbReference type="PANTHER" id="PTHR43788:SF6">
    <property type="entry name" value="DNA HELICASE B"/>
    <property type="match status" value="1"/>
</dbReference>
<dbReference type="InterPro" id="IPR027785">
    <property type="entry name" value="UvrD-like_helicase_C"/>
</dbReference>
<reference evidence="4" key="1">
    <citation type="submission" date="2019-12" db="EMBL/GenBank/DDBJ databases">
        <title>Microbes associate with the intestines of laboratory mice.</title>
        <authorList>
            <person name="Navarre W."/>
            <person name="Wong E."/>
        </authorList>
    </citation>
    <scope>NUCLEOTIDE SEQUENCE</scope>
    <source>
        <strain evidence="4">NM79_F5</strain>
    </source>
</reference>
<dbReference type="EMBL" id="WSRQ01000016">
    <property type="protein sequence ID" value="MVX64398.1"/>
    <property type="molecule type" value="Genomic_DNA"/>
</dbReference>